<comment type="cofactor">
    <cofactor evidence="2">
        <name>Mg(2+)</name>
        <dbReference type="ChEBI" id="CHEBI:18420"/>
    </cofactor>
</comment>
<dbReference type="EC" id="3.1.26.4" evidence="6 14"/>
<evidence type="ECO:0000256" key="7">
    <source>
        <dbReference type="ARBA" id="ARBA00019179"/>
    </source>
</evidence>
<dbReference type="InterPro" id="IPR024567">
    <property type="entry name" value="RNase_HII/HIII_dom"/>
</dbReference>
<evidence type="ECO:0000256" key="2">
    <source>
        <dbReference type="ARBA" id="ARBA00001946"/>
    </source>
</evidence>
<dbReference type="GO" id="GO:0030145">
    <property type="term" value="F:manganese ion binding"/>
    <property type="evidence" value="ECO:0007669"/>
    <property type="project" value="UniProtKB-UniRule"/>
</dbReference>
<evidence type="ECO:0000256" key="1">
    <source>
        <dbReference type="ARBA" id="ARBA00000077"/>
    </source>
</evidence>
<evidence type="ECO:0000256" key="13">
    <source>
        <dbReference type="ARBA" id="ARBA00023211"/>
    </source>
</evidence>
<dbReference type="InterPro" id="IPR001352">
    <property type="entry name" value="RNase_HII/HIII"/>
</dbReference>
<dbReference type="GO" id="GO:0004523">
    <property type="term" value="F:RNA-DNA hybrid ribonuclease activity"/>
    <property type="evidence" value="ECO:0007669"/>
    <property type="project" value="UniProtKB-UniRule"/>
</dbReference>
<feature type="binding site" evidence="14 15">
    <location>
        <position position="112"/>
    </location>
    <ligand>
        <name>a divalent metal cation</name>
        <dbReference type="ChEBI" id="CHEBI:60240"/>
    </ligand>
</feature>
<protein>
    <recommendedName>
        <fullName evidence="7 14">Ribonuclease HII</fullName>
        <shortName evidence="14">RNase HII</shortName>
        <ecNumber evidence="6 14">3.1.26.4</ecNumber>
    </recommendedName>
</protein>
<dbReference type="PANTHER" id="PTHR10954:SF18">
    <property type="entry name" value="RIBONUCLEASE HII"/>
    <property type="match status" value="1"/>
</dbReference>
<evidence type="ECO:0000256" key="8">
    <source>
        <dbReference type="ARBA" id="ARBA00022490"/>
    </source>
</evidence>
<evidence type="ECO:0000256" key="15">
    <source>
        <dbReference type="PROSITE-ProRule" id="PRU01319"/>
    </source>
</evidence>
<dbReference type="EMBL" id="QSLN01000003">
    <property type="protein sequence ID" value="RDV84002.1"/>
    <property type="molecule type" value="Genomic_DNA"/>
</dbReference>
<evidence type="ECO:0000313" key="19">
    <source>
        <dbReference type="Proteomes" id="UP000256329"/>
    </source>
</evidence>
<dbReference type="CDD" id="cd07182">
    <property type="entry name" value="RNase_HII_bacteria_HII_like"/>
    <property type="match status" value="1"/>
</dbReference>
<dbReference type="AlphaFoldDB" id="A0A3D8P4C3"/>
<evidence type="ECO:0000256" key="14">
    <source>
        <dbReference type="HAMAP-Rule" id="MF_00052"/>
    </source>
</evidence>
<dbReference type="NCBIfam" id="NF000595">
    <property type="entry name" value="PRK00015.1-3"/>
    <property type="match status" value="1"/>
</dbReference>
<feature type="binding site" evidence="14 15">
    <location>
        <position position="21"/>
    </location>
    <ligand>
        <name>a divalent metal cation</name>
        <dbReference type="ChEBI" id="CHEBI:60240"/>
    </ligand>
</feature>
<evidence type="ECO:0000256" key="3">
    <source>
        <dbReference type="ARBA" id="ARBA00004065"/>
    </source>
</evidence>
<evidence type="ECO:0000256" key="4">
    <source>
        <dbReference type="ARBA" id="ARBA00004496"/>
    </source>
</evidence>
<accession>A0A3D8P4C3</accession>
<name>A0A3D8P4C3_9THEO</name>
<evidence type="ECO:0000256" key="6">
    <source>
        <dbReference type="ARBA" id="ARBA00012180"/>
    </source>
</evidence>
<comment type="cofactor">
    <cofactor evidence="14 15">
        <name>Mn(2+)</name>
        <dbReference type="ChEBI" id="CHEBI:29035"/>
    </cofactor>
    <cofactor evidence="14 15">
        <name>Mg(2+)</name>
        <dbReference type="ChEBI" id="CHEBI:18420"/>
    </cofactor>
    <text evidence="14 15">Manganese or magnesium. Binds 1 divalent metal ion per monomer in the absence of substrate. May bind a second metal ion after substrate binding.</text>
</comment>
<dbReference type="OrthoDB" id="9803420at2"/>
<reference evidence="18 19" key="1">
    <citation type="submission" date="2018-08" db="EMBL/GenBank/DDBJ databases">
        <title>Form III RuBisCO-mediated autotrophy in Thermodesulfobium bacteria.</title>
        <authorList>
            <person name="Toshchakov S.V."/>
            <person name="Kublanov I.V."/>
            <person name="Frolov E."/>
            <person name="Bonch-Osmolovskaya E.A."/>
            <person name="Tourova T.P."/>
            <person name="Chernych N.A."/>
            <person name="Lebedinsky A.V."/>
        </authorList>
    </citation>
    <scope>NUCLEOTIDE SEQUENCE [LARGE SCALE GENOMIC DNA]</scope>
    <source>
        <strain evidence="18 19">SR</strain>
    </source>
</reference>
<evidence type="ECO:0000256" key="9">
    <source>
        <dbReference type="ARBA" id="ARBA00022722"/>
    </source>
</evidence>
<comment type="subcellular location">
    <subcellularLocation>
        <location evidence="4 14">Cytoplasm</location>
    </subcellularLocation>
</comment>
<comment type="similarity">
    <text evidence="5 14 16">Belongs to the RNase HII family.</text>
</comment>
<dbReference type="InterPro" id="IPR012337">
    <property type="entry name" value="RNaseH-like_sf"/>
</dbReference>
<keyword evidence="13 14" id="KW-0464">Manganese</keyword>
<keyword evidence="19" id="KW-1185">Reference proteome</keyword>
<gene>
    <name evidence="14" type="primary">rnhB</name>
    <name evidence="18" type="ORF">DXX99_03990</name>
</gene>
<dbReference type="HAMAP" id="MF_00052_B">
    <property type="entry name" value="RNase_HII_B"/>
    <property type="match status" value="1"/>
</dbReference>
<dbReference type="PROSITE" id="PS51975">
    <property type="entry name" value="RNASE_H_2"/>
    <property type="match status" value="1"/>
</dbReference>
<keyword evidence="8 14" id="KW-0963">Cytoplasm</keyword>
<dbReference type="RefSeq" id="WP_115792222.1">
    <property type="nucleotide sequence ID" value="NZ_QSLN01000003.1"/>
</dbReference>
<comment type="catalytic activity">
    <reaction evidence="1 14 15 16">
        <text>Endonucleolytic cleavage to 5'-phosphomonoester.</text>
        <dbReference type="EC" id="3.1.26.4"/>
    </reaction>
</comment>
<dbReference type="GO" id="GO:0005737">
    <property type="term" value="C:cytoplasm"/>
    <property type="evidence" value="ECO:0007669"/>
    <property type="project" value="UniProtKB-SubCell"/>
</dbReference>
<dbReference type="Gene3D" id="3.30.420.10">
    <property type="entry name" value="Ribonuclease H-like superfamily/Ribonuclease H"/>
    <property type="match status" value="1"/>
</dbReference>
<keyword evidence="9 14" id="KW-0540">Nuclease</keyword>
<dbReference type="InterPro" id="IPR022898">
    <property type="entry name" value="RNase_HII"/>
</dbReference>
<dbReference type="GO" id="GO:0043137">
    <property type="term" value="P:DNA replication, removal of RNA primer"/>
    <property type="evidence" value="ECO:0007669"/>
    <property type="project" value="TreeGrafter"/>
</dbReference>
<dbReference type="Pfam" id="PF01351">
    <property type="entry name" value="RNase_HII"/>
    <property type="match status" value="1"/>
</dbReference>
<evidence type="ECO:0000256" key="11">
    <source>
        <dbReference type="ARBA" id="ARBA00022759"/>
    </source>
</evidence>
<dbReference type="InterPro" id="IPR036397">
    <property type="entry name" value="RNaseH_sf"/>
</dbReference>
<evidence type="ECO:0000256" key="12">
    <source>
        <dbReference type="ARBA" id="ARBA00022801"/>
    </source>
</evidence>
<evidence type="ECO:0000256" key="5">
    <source>
        <dbReference type="ARBA" id="ARBA00007383"/>
    </source>
</evidence>
<dbReference type="GO" id="GO:0003723">
    <property type="term" value="F:RNA binding"/>
    <property type="evidence" value="ECO:0007669"/>
    <property type="project" value="UniProtKB-UniRule"/>
</dbReference>
<keyword evidence="11 14" id="KW-0255">Endonuclease</keyword>
<dbReference type="PANTHER" id="PTHR10954">
    <property type="entry name" value="RIBONUCLEASE H2 SUBUNIT A"/>
    <property type="match status" value="1"/>
</dbReference>
<comment type="function">
    <text evidence="3 14 16">Endonuclease that specifically degrades the RNA of RNA-DNA hybrids.</text>
</comment>
<keyword evidence="10 14" id="KW-0479">Metal-binding</keyword>
<evidence type="ECO:0000256" key="10">
    <source>
        <dbReference type="ARBA" id="ARBA00022723"/>
    </source>
</evidence>
<comment type="caution">
    <text evidence="18">The sequence shown here is derived from an EMBL/GenBank/DDBJ whole genome shotgun (WGS) entry which is preliminary data.</text>
</comment>
<dbReference type="Proteomes" id="UP000256329">
    <property type="component" value="Unassembled WGS sequence"/>
</dbReference>
<feature type="domain" description="RNase H type-2" evidence="17">
    <location>
        <begin position="14"/>
        <end position="203"/>
    </location>
</feature>
<feature type="binding site" evidence="14 15">
    <location>
        <position position="20"/>
    </location>
    <ligand>
        <name>a divalent metal cation</name>
        <dbReference type="ChEBI" id="CHEBI:60240"/>
    </ligand>
</feature>
<sequence length="204" mass="22997">MERWEEELWKQGFKRVAGVDEAGRGPLAGPVVAAAVIFPPLVDLPLLRDSKLLSPKKRWELACCIMELAEDWAIGMASVAEIDLLGIREATFRAMHRALCSLRHPPDMVLIDGNSSPPLPWPHLTIVKGDNRVASVAAASILAKVTRDRLMEDLHLLFPQYNFKQHKGYPTREHKELLARYGPVSLHRRTFAPVRLLGEARRDE</sequence>
<evidence type="ECO:0000259" key="17">
    <source>
        <dbReference type="PROSITE" id="PS51975"/>
    </source>
</evidence>
<dbReference type="GO" id="GO:0032299">
    <property type="term" value="C:ribonuclease H2 complex"/>
    <property type="evidence" value="ECO:0007669"/>
    <property type="project" value="TreeGrafter"/>
</dbReference>
<evidence type="ECO:0000313" key="18">
    <source>
        <dbReference type="EMBL" id="RDV84002.1"/>
    </source>
</evidence>
<evidence type="ECO:0000256" key="16">
    <source>
        <dbReference type="RuleBase" id="RU003515"/>
    </source>
</evidence>
<dbReference type="GO" id="GO:0006298">
    <property type="term" value="P:mismatch repair"/>
    <property type="evidence" value="ECO:0007669"/>
    <property type="project" value="TreeGrafter"/>
</dbReference>
<keyword evidence="12 14" id="KW-0378">Hydrolase</keyword>
<organism evidence="18 19">
    <name type="scientific">Ammonifex thiophilus</name>
    <dbReference type="NCBI Taxonomy" id="444093"/>
    <lineage>
        <taxon>Bacteria</taxon>
        <taxon>Bacillati</taxon>
        <taxon>Bacillota</taxon>
        <taxon>Clostridia</taxon>
        <taxon>Thermoanaerobacterales</taxon>
        <taxon>Thermoanaerobacteraceae</taxon>
        <taxon>Ammonifex</taxon>
    </lineage>
</organism>
<dbReference type="SUPFAM" id="SSF53098">
    <property type="entry name" value="Ribonuclease H-like"/>
    <property type="match status" value="1"/>
</dbReference>
<proteinExistence type="inferred from homology"/>